<protein>
    <submittedName>
        <fullName evidence="1">Uncharacterized protein</fullName>
    </submittedName>
</protein>
<evidence type="ECO:0000313" key="1">
    <source>
        <dbReference type="EMBL" id="APC46355.1"/>
    </source>
</evidence>
<sequence>MTTSNNDVREFLGIPVEGERYSSWRERNYTPRPISELKPYLDAVWEKGVKAITWQQYTPYFMDGDVCEFSVHEVSVTSNPEVAENWVNFNFHEEYEVNVTKEAYELNAGERWTDYRKSEEDDGTVRYYRELQEGLYDFVDHSYDHPDTPNVKDLDIPLQSVEFEDALRSKFGDHTQVVITPTRVLQEEYSHD</sequence>
<organism evidence="1 2">
    <name type="scientific">Streptomyces phage BRock</name>
    <dbReference type="NCBI Taxonomy" id="1913591"/>
    <lineage>
        <taxon>Viruses</taxon>
        <taxon>Duplodnaviria</taxon>
        <taxon>Heunggongvirae</taxon>
        <taxon>Uroviricota</taxon>
        <taxon>Caudoviricetes</taxon>
        <taxon>Borockvirus</taxon>
        <taxon>Borockvirus brock</taxon>
    </lineage>
</organism>
<dbReference type="KEGG" id="vg:55601507"/>
<reference evidence="1 2" key="1">
    <citation type="submission" date="2016-09" db="EMBL/GenBank/DDBJ databases">
        <title>Complete Genome Sequence of Streptomyces 5a phage BRock.</title>
        <authorList>
            <person name="Crossman A."/>
            <person name="Baron S."/>
            <person name="Jamdagni P."/>
            <person name="Khatri P."/>
            <person name="Sharma D."/>
            <person name="Pandey M."/>
            <person name="Goyal S."/>
            <person name="Kumar S."/>
            <person name="Phogat A."/>
            <person name="Chawla G."/>
            <person name="Pasricha M."/>
            <person name="Gupta K."/>
            <person name="Bazzad D."/>
            <person name="Aggarwal V."/>
            <person name="Poughat A."/>
            <person name="Singh K."/>
            <person name="Rana P."/>
            <person name="Gautam R."/>
            <person name="Sharma V."/>
            <person name="Tyagi D."/>
            <person name="Shahi A."/>
            <person name="Jangra N."/>
            <person name="Malik M."/>
            <person name="Sidhu P.K."/>
            <person name="Malik S."/>
            <person name="Ghalyan Y."/>
            <person name="Sharma S.S."/>
            <person name="Malik A."/>
            <person name="Chuttani R."/>
            <person name="Bamal N."/>
            <person name="Bhadula D."/>
            <person name="Batra A."/>
            <person name="Temple L."/>
            <person name="Nehra K."/>
        </authorList>
    </citation>
    <scope>NUCLEOTIDE SEQUENCE [LARGE SCALE GENOMIC DNA]</scope>
</reference>
<proteinExistence type="predicted"/>
<accession>A0A1J0GW08</accession>
<evidence type="ECO:0000313" key="2">
    <source>
        <dbReference type="Proteomes" id="UP000224898"/>
    </source>
</evidence>
<dbReference type="RefSeq" id="YP_009831818.1">
    <property type="nucleotide sequence ID" value="NC_048650.1"/>
</dbReference>
<dbReference type="EMBL" id="KX925554">
    <property type="protein sequence ID" value="APC46355.1"/>
    <property type="molecule type" value="Genomic_DNA"/>
</dbReference>
<dbReference type="Proteomes" id="UP000224898">
    <property type="component" value="Segment"/>
</dbReference>
<keyword evidence="2" id="KW-1185">Reference proteome</keyword>
<name>A0A1J0GW08_9CAUD</name>
<dbReference type="GeneID" id="55601507"/>